<accession>A0A194V3M7</accession>
<reference evidence="3" key="1">
    <citation type="submission" date="2014-12" db="EMBL/GenBank/DDBJ databases">
        <title>Genome Sequence of Valsa Canker Pathogens Uncovers a Specific Adaption of Colonization on Woody Bark.</title>
        <authorList>
            <person name="Yin Z."/>
            <person name="Liu H."/>
            <person name="Gao X."/>
            <person name="Li Z."/>
            <person name="Song N."/>
            <person name="Ke X."/>
            <person name="Dai Q."/>
            <person name="Wu Y."/>
            <person name="Sun Y."/>
            <person name="Xu J.-R."/>
            <person name="Kang Z.K."/>
            <person name="Wang L."/>
            <person name="Huang L."/>
        </authorList>
    </citation>
    <scope>NUCLEOTIDE SEQUENCE [LARGE SCALE GENOMIC DNA]</scope>
    <source>
        <strain evidence="3">SXYL134</strain>
    </source>
</reference>
<feature type="compositionally biased region" description="Polar residues" evidence="1">
    <location>
        <begin position="108"/>
        <end position="117"/>
    </location>
</feature>
<feature type="region of interest" description="Disordered" evidence="1">
    <location>
        <begin position="353"/>
        <end position="441"/>
    </location>
</feature>
<feature type="compositionally biased region" description="Polar residues" evidence="1">
    <location>
        <begin position="404"/>
        <end position="418"/>
    </location>
</feature>
<evidence type="ECO:0000256" key="1">
    <source>
        <dbReference type="SAM" id="MobiDB-lite"/>
    </source>
</evidence>
<feature type="compositionally biased region" description="Low complexity" evidence="1">
    <location>
        <begin position="299"/>
        <end position="308"/>
    </location>
</feature>
<feature type="compositionally biased region" description="Basic and acidic residues" evidence="1">
    <location>
        <begin position="353"/>
        <end position="362"/>
    </location>
</feature>
<evidence type="ECO:0000313" key="3">
    <source>
        <dbReference type="Proteomes" id="UP000078576"/>
    </source>
</evidence>
<feature type="compositionally biased region" description="Polar residues" evidence="1">
    <location>
        <begin position="309"/>
        <end position="318"/>
    </location>
</feature>
<dbReference type="OrthoDB" id="5224009at2759"/>
<keyword evidence="3" id="KW-1185">Reference proteome</keyword>
<dbReference type="Proteomes" id="UP000078576">
    <property type="component" value="Unassembled WGS sequence"/>
</dbReference>
<feature type="region of interest" description="Disordered" evidence="1">
    <location>
        <begin position="73"/>
        <end position="128"/>
    </location>
</feature>
<gene>
    <name evidence="2" type="ORF">VP1G_05792</name>
</gene>
<feature type="compositionally biased region" description="Polar residues" evidence="1">
    <location>
        <begin position="425"/>
        <end position="434"/>
    </location>
</feature>
<feature type="region of interest" description="Disordered" evidence="1">
    <location>
        <begin position="1"/>
        <end position="50"/>
    </location>
</feature>
<organism evidence="2 3">
    <name type="scientific">Cytospora mali</name>
    <name type="common">Apple Valsa canker fungus</name>
    <name type="synonym">Valsa mali</name>
    <dbReference type="NCBI Taxonomy" id="578113"/>
    <lineage>
        <taxon>Eukaryota</taxon>
        <taxon>Fungi</taxon>
        <taxon>Dikarya</taxon>
        <taxon>Ascomycota</taxon>
        <taxon>Pezizomycotina</taxon>
        <taxon>Sordariomycetes</taxon>
        <taxon>Sordariomycetidae</taxon>
        <taxon>Diaporthales</taxon>
        <taxon>Cytosporaceae</taxon>
        <taxon>Cytospora</taxon>
    </lineage>
</organism>
<feature type="region of interest" description="Disordered" evidence="1">
    <location>
        <begin position="274"/>
        <end position="319"/>
    </location>
</feature>
<sequence length="699" mass="75775">MVPFRQGRGSTATARSSRPILAIDTRAPPKPGVDFSSSQSAPAGTRQEQGIPPMYQHADRYCAKVAEMMNTPTWRSQRPGPAIVDDSTTHSPIEDIDYPQTSDDRNENNLSRFNSSFHDGRRQKKDQHVTDEACLGYDGEAMSILGIHPFLETSETPESSADTFLISASVCHNSSSPIVAVIGEIHSLETPKKRAGIQSKTAKDEDVAEHLQEDDCLCDYKESAQSSPQSISDSLGHIRARKQKEDAEYLAREEAAKEKVRDIQKLMERDEAIESANFDHISPRRRRPATPEEERRFRGLLGRLQPQRTGDQTENSTLRDPAIISFAKKHHEGYGGGNLMAQLRAAGEKYLEEHRHRTRSDSGYESPTTYSRPSTSAQSRIRQKSSDNAGAEPLSVQHQKFESNDSGFDSPSKHSTLNPAAKEFSLTNVASGSPTKRGRLARPPVSLDVYSQPQQHHMINPSFSSDRLGAGFQAPRIGGLPNHVTGPISHITMPALAQNSPSILSQTSNLPNAMLPPPPGFGYPGAFSSLGGAPGLVPGLAPPPGFGVPAFCSPPGLASTPGLVPPGPAGPFHPQIPATSSCNNPAHQSISPFNSAHVSSVPPITPLPPPAPPVSLVPQITNAPLPPPAAPAAPVMVPFIRKNVPKPKVPNTTGQQHWEYVHEMRRMYEPGYAQKSKANQQKRFMKQQLNKSGGMVGQS</sequence>
<protein>
    <submittedName>
        <fullName evidence="2">Uncharacterized protein</fullName>
    </submittedName>
</protein>
<name>A0A194V3M7_CYTMA</name>
<proteinExistence type="predicted"/>
<dbReference type="AlphaFoldDB" id="A0A194V3M7"/>
<feature type="compositionally biased region" description="Polar residues" evidence="1">
    <location>
        <begin position="35"/>
        <end position="48"/>
    </location>
</feature>
<feature type="compositionally biased region" description="Polar residues" evidence="1">
    <location>
        <begin position="363"/>
        <end position="380"/>
    </location>
</feature>
<evidence type="ECO:0000313" key="2">
    <source>
        <dbReference type="EMBL" id="KUI58508.1"/>
    </source>
</evidence>
<dbReference type="EMBL" id="KN714714">
    <property type="protein sequence ID" value="KUI58508.1"/>
    <property type="molecule type" value="Genomic_DNA"/>
</dbReference>